<evidence type="ECO:0000259" key="1">
    <source>
        <dbReference type="Pfam" id="PF03713"/>
    </source>
</evidence>
<comment type="caution">
    <text evidence="2">The sequence shown here is derived from an EMBL/GenBank/DDBJ whole genome shotgun (WGS) entry which is preliminary data.</text>
</comment>
<dbReference type="Proteomes" id="UP000640052">
    <property type="component" value="Unassembled WGS sequence"/>
</dbReference>
<gene>
    <name evidence="2" type="ORF">Aph01nite_28700</name>
</gene>
<dbReference type="Gene3D" id="1.20.1260.10">
    <property type="match status" value="1"/>
</dbReference>
<dbReference type="PROSITE" id="PS51257">
    <property type="entry name" value="PROKAR_LIPOPROTEIN"/>
    <property type="match status" value="1"/>
</dbReference>
<dbReference type="InterPro" id="IPR012347">
    <property type="entry name" value="Ferritin-like"/>
</dbReference>
<evidence type="ECO:0000313" key="2">
    <source>
        <dbReference type="EMBL" id="GIH24560.1"/>
    </source>
</evidence>
<dbReference type="RefSeq" id="WP_204041323.1">
    <property type="nucleotide sequence ID" value="NZ_BOOA01000020.1"/>
</dbReference>
<dbReference type="PANTHER" id="PTHR36933">
    <property type="entry name" value="SLL0788 PROTEIN"/>
    <property type="match status" value="1"/>
</dbReference>
<dbReference type="Pfam" id="PF03713">
    <property type="entry name" value="DUF305"/>
    <property type="match status" value="1"/>
</dbReference>
<sequence length="224" mass="24342">MATLRYIGIFSLVTGVLAGCTTETPKAQTAPVVVQPGAPGNPGKTLPAASVSAAANPQFTAADVLFMQGMIPHHTQALRMTELVPSRTKNRDITLIAQRIQASQEDEIGLMRRWLQDRDQTVPDPNHDHAGPGGELMPGMLTEEQFAELKQATGTDFDRAFVQSMIAHHLGALQMVEKLFNSDGGQETEIFTYASHVDADQRIEIDRMRKLLVHMGGPTPSAES</sequence>
<keyword evidence="3" id="KW-1185">Reference proteome</keyword>
<feature type="domain" description="DUF305" evidence="1">
    <location>
        <begin position="63"/>
        <end position="212"/>
    </location>
</feature>
<dbReference type="InterPro" id="IPR005183">
    <property type="entry name" value="DUF305_CopM-like"/>
</dbReference>
<dbReference type="EMBL" id="BOOA01000020">
    <property type="protein sequence ID" value="GIH24560.1"/>
    <property type="molecule type" value="Genomic_DNA"/>
</dbReference>
<dbReference type="AlphaFoldDB" id="A0A919UQH2"/>
<reference evidence="2" key="1">
    <citation type="submission" date="2021-01" db="EMBL/GenBank/DDBJ databases">
        <title>Whole genome shotgun sequence of Acrocarpospora phusangensis NBRC 108782.</title>
        <authorList>
            <person name="Komaki H."/>
            <person name="Tamura T."/>
        </authorList>
    </citation>
    <scope>NUCLEOTIDE SEQUENCE</scope>
    <source>
        <strain evidence="2">NBRC 108782</strain>
    </source>
</reference>
<dbReference type="PANTHER" id="PTHR36933:SF1">
    <property type="entry name" value="SLL0788 PROTEIN"/>
    <property type="match status" value="1"/>
</dbReference>
<keyword evidence="2" id="KW-0449">Lipoprotein</keyword>
<protein>
    <submittedName>
        <fullName evidence="2">Lipoprotein</fullName>
    </submittedName>
</protein>
<name>A0A919UQH2_9ACTN</name>
<evidence type="ECO:0000313" key="3">
    <source>
        <dbReference type="Proteomes" id="UP000640052"/>
    </source>
</evidence>
<proteinExistence type="predicted"/>
<organism evidence="2 3">
    <name type="scientific">Acrocarpospora phusangensis</name>
    <dbReference type="NCBI Taxonomy" id="1070424"/>
    <lineage>
        <taxon>Bacteria</taxon>
        <taxon>Bacillati</taxon>
        <taxon>Actinomycetota</taxon>
        <taxon>Actinomycetes</taxon>
        <taxon>Streptosporangiales</taxon>
        <taxon>Streptosporangiaceae</taxon>
        <taxon>Acrocarpospora</taxon>
    </lineage>
</organism>
<accession>A0A919UQH2</accession>